<evidence type="ECO:0000259" key="1">
    <source>
        <dbReference type="Pfam" id="PF20155"/>
    </source>
</evidence>
<sequence>MGKLGEIGIKILGKAPALAVIAGIGFGLSKLVKSAYNGVKVWINDATQWTLQKIQNGLAMLKDKVIKVTIEGYNEYSDYKSRAKSIKKGMSYKEYDNLMQSTASDTRGSLKDTRAGVTKLMQMAPDTFGGDAKSAAKFYKTAMQSFRIGGTSSEEASSAMYQMNQGLASGALQGDELRSVRENAPLMAKMIEKELGMGIKKAGEQGLVTAEVVKRALENNAKEINEQYKNIPLNFKDMWVMAGSFMEANVFTPLYERMQGVFENPALQNFFKNLYSDAESFMKSFWELMDQTNFGGIDFSILWDSLGPIRDLFNDIFDSITNKSPGAVSSINDFGAFVNRTFEGMKPVIKLFVDVIKDVFNYLTEHPEVIKNVLTMLATVWGMEWEWMKIKLKIATDIIIPIIEAISGALKTVGEWINNIKKAWGDFCKFLSDHKPPAIDIGMDIGADIMGISRSGNSGYVRPPDGKGVNRAMGQARVPYDNFPANLHQGERVLSKREANEYDKKSSNNAGVVFNIFGLTVREQADIDLIADRFVKKMNLSLEGGV</sequence>
<accession>A0ABY7JSE4</accession>
<gene>
    <name evidence="2" type="ORF">O0R46_08440</name>
</gene>
<reference evidence="2" key="1">
    <citation type="submission" date="2022-12" db="EMBL/GenBank/DDBJ databases">
        <title>Peptostreptococcus.</title>
        <authorList>
            <person name="Lee S.H."/>
        </authorList>
    </citation>
    <scope>NUCLEOTIDE SEQUENCE</scope>
    <source>
        <strain evidence="2">CBA3647</strain>
    </source>
</reference>
<dbReference type="EMBL" id="CP114052">
    <property type="protein sequence ID" value="WAW14617.1"/>
    <property type="molecule type" value="Genomic_DNA"/>
</dbReference>
<dbReference type="Pfam" id="PF20155">
    <property type="entry name" value="TMP_3"/>
    <property type="match status" value="1"/>
</dbReference>
<evidence type="ECO:0000313" key="2">
    <source>
        <dbReference type="EMBL" id="WAW14617.1"/>
    </source>
</evidence>
<dbReference type="NCBIfam" id="TIGR02675">
    <property type="entry name" value="tape_meas_nterm"/>
    <property type="match status" value="1"/>
</dbReference>
<name>A0ABY7JSE4_9FIRM</name>
<protein>
    <submittedName>
        <fullName evidence="2">Tape measure protein</fullName>
    </submittedName>
</protein>
<dbReference type="RefSeq" id="WP_269311314.1">
    <property type="nucleotide sequence ID" value="NZ_CP114052.1"/>
</dbReference>
<organism evidence="2 3">
    <name type="scientific">Peptostreptococcus equinus</name>
    <dbReference type="NCBI Taxonomy" id="3003601"/>
    <lineage>
        <taxon>Bacteria</taxon>
        <taxon>Bacillati</taxon>
        <taxon>Bacillota</taxon>
        <taxon>Clostridia</taxon>
        <taxon>Peptostreptococcales</taxon>
        <taxon>Peptostreptococcaceae</taxon>
        <taxon>Peptostreptococcus</taxon>
    </lineage>
</organism>
<proteinExistence type="predicted"/>
<dbReference type="Proteomes" id="UP001164187">
    <property type="component" value="Chromosome"/>
</dbReference>
<dbReference type="InterPro" id="IPR013491">
    <property type="entry name" value="Tape_meas_N"/>
</dbReference>
<evidence type="ECO:0000313" key="3">
    <source>
        <dbReference type="Proteomes" id="UP001164187"/>
    </source>
</evidence>
<feature type="domain" description="Tape measure protein N-terminal" evidence="1">
    <location>
        <begin position="76"/>
        <end position="240"/>
    </location>
</feature>
<keyword evidence="3" id="KW-1185">Reference proteome</keyword>